<dbReference type="AlphaFoldDB" id="A0A1M3SYC0"/>
<dbReference type="VEuPathDB" id="FungiDB:ASPFODRAFT_619973"/>
<gene>
    <name evidence="1" type="ORF">ASPFODRAFT_619973</name>
</gene>
<dbReference type="EMBL" id="KV878302">
    <property type="protein sequence ID" value="OJZ79514.1"/>
    <property type="molecule type" value="Genomic_DNA"/>
</dbReference>
<organism evidence="1 2">
    <name type="scientific">Aspergillus luchuensis (strain CBS 106.47)</name>
    <dbReference type="NCBI Taxonomy" id="1137211"/>
    <lineage>
        <taxon>Eukaryota</taxon>
        <taxon>Fungi</taxon>
        <taxon>Dikarya</taxon>
        <taxon>Ascomycota</taxon>
        <taxon>Pezizomycotina</taxon>
        <taxon>Eurotiomycetes</taxon>
        <taxon>Eurotiomycetidae</taxon>
        <taxon>Eurotiales</taxon>
        <taxon>Aspergillaceae</taxon>
        <taxon>Aspergillus</taxon>
        <taxon>Aspergillus subgen. Circumdati</taxon>
    </lineage>
</organism>
<sequence>MEIDGTHVMFRAISTWGTYKRPDPPIWTKSSTMAWLDLTQDATGWSLVDTGRMNEIVQDMGHPATQYPSLISFVGNHNRMLALRSLFPHNNVLRRSSAGVIRLHLSITTAHNEYPIWFAESRLQDLPAVGECPKALWKDDVHRYSIDRTRFPTDLTGSLLTRLVFPWMHVVCFFVDGLAELERTKSLLEASQSRIQAGASSAPARMRVILVLTRPTAVYETDPVEVLQAVRSVTDPDYVSLSVVDLRGRHQLSGPALFAPLQRQVLDELQLSRTERLQRGLLFSAAHQAFLWHRSLLGSLDSTARRVDCLRLSRERLPVSGTFSEGLLELLVQSRKLKCPFQELYSFMASALLMDAYPPGTHRK</sequence>
<protein>
    <submittedName>
        <fullName evidence="1">Uncharacterized protein</fullName>
    </submittedName>
</protein>
<dbReference type="Proteomes" id="UP000184063">
    <property type="component" value="Unassembled WGS sequence"/>
</dbReference>
<accession>A0A1M3SYC0</accession>
<proteinExistence type="predicted"/>
<evidence type="ECO:0000313" key="2">
    <source>
        <dbReference type="Proteomes" id="UP000184063"/>
    </source>
</evidence>
<name>A0A1M3SYC0_ASPLC</name>
<reference evidence="2" key="1">
    <citation type="journal article" date="2017" name="Genome Biol.">
        <title>Comparative genomics reveals high biological diversity and specific adaptations in the industrially and medically important fungal genus Aspergillus.</title>
        <authorList>
            <person name="de Vries R.P."/>
            <person name="Riley R."/>
            <person name="Wiebenga A."/>
            <person name="Aguilar-Osorio G."/>
            <person name="Amillis S."/>
            <person name="Uchima C.A."/>
            <person name="Anderluh G."/>
            <person name="Asadollahi M."/>
            <person name="Askin M."/>
            <person name="Barry K."/>
            <person name="Battaglia E."/>
            <person name="Bayram O."/>
            <person name="Benocci T."/>
            <person name="Braus-Stromeyer S.A."/>
            <person name="Caldana C."/>
            <person name="Canovas D."/>
            <person name="Cerqueira G.C."/>
            <person name="Chen F."/>
            <person name="Chen W."/>
            <person name="Choi C."/>
            <person name="Clum A."/>
            <person name="Dos Santos R.A."/>
            <person name="Damasio A.R."/>
            <person name="Diallinas G."/>
            <person name="Emri T."/>
            <person name="Fekete E."/>
            <person name="Flipphi M."/>
            <person name="Freyberg S."/>
            <person name="Gallo A."/>
            <person name="Gournas C."/>
            <person name="Habgood R."/>
            <person name="Hainaut M."/>
            <person name="Harispe M.L."/>
            <person name="Henrissat B."/>
            <person name="Hilden K.S."/>
            <person name="Hope R."/>
            <person name="Hossain A."/>
            <person name="Karabika E."/>
            <person name="Karaffa L."/>
            <person name="Karanyi Z."/>
            <person name="Krasevec N."/>
            <person name="Kuo A."/>
            <person name="Kusch H."/>
            <person name="LaButti K."/>
            <person name="Lagendijk E.L."/>
            <person name="Lapidus A."/>
            <person name="Levasseur A."/>
            <person name="Lindquist E."/>
            <person name="Lipzen A."/>
            <person name="Logrieco A.F."/>
            <person name="MacCabe A."/>
            <person name="Maekelae M.R."/>
            <person name="Malavazi I."/>
            <person name="Melin P."/>
            <person name="Meyer V."/>
            <person name="Mielnichuk N."/>
            <person name="Miskei M."/>
            <person name="Molnar A.P."/>
            <person name="Mule G."/>
            <person name="Ngan C.Y."/>
            <person name="Orejas M."/>
            <person name="Orosz E."/>
            <person name="Ouedraogo J.P."/>
            <person name="Overkamp K.M."/>
            <person name="Park H.-S."/>
            <person name="Perrone G."/>
            <person name="Piumi F."/>
            <person name="Punt P.J."/>
            <person name="Ram A.F."/>
            <person name="Ramon A."/>
            <person name="Rauscher S."/>
            <person name="Record E."/>
            <person name="Riano-Pachon D.M."/>
            <person name="Robert V."/>
            <person name="Roehrig J."/>
            <person name="Ruller R."/>
            <person name="Salamov A."/>
            <person name="Salih N.S."/>
            <person name="Samson R.A."/>
            <person name="Sandor E."/>
            <person name="Sanguinetti M."/>
            <person name="Schuetze T."/>
            <person name="Sepcic K."/>
            <person name="Shelest E."/>
            <person name="Sherlock G."/>
            <person name="Sophianopoulou V."/>
            <person name="Squina F.M."/>
            <person name="Sun H."/>
            <person name="Susca A."/>
            <person name="Todd R.B."/>
            <person name="Tsang A."/>
            <person name="Unkles S.E."/>
            <person name="van de Wiele N."/>
            <person name="van Rossen-Uffink D."/>
            <person name="Oliveira J.V."/>
            <person name="Vesth T.C."/>
            <person name="Visser J."/>
            <person name="Yu J.-H."/>
            <person name="Zhou M."/>
            <person name="Andersen M.R."/>
            <person name="Archer D.B."/>
            <person name="Baker S.E."/>
            <person name="Benoit I."/>
            <person name="Brakhage A.A."/>
            <person name="Braus G.H."/>
            <person name="Fischer R."/>
            <person name="Frisvad J.C."/>
            <person name="Goldman G.H."/>
            <person name="Houbraken J."/>
            <person name="Oakley B."/>
            <person name="Pocsi I."/>
            <person name="Scazzocchio C."/>
            <person name="Seiboth B."/>
            <person name="vanKuyk P.A."/>
            <person name="Wortman J."/>
            <person name="Dyer P.S."/>
            <person name="Grigoriev I.V."/>
        </authorList>
    </citation>
    <scope>NUCLEOTIDE SEQUENCE [LARGE SCALE GENOMIC DNA]</scope>
    <source>
        <strain evidence="2">CBS 106.47</strain>
    </source>
</reference>
<evidence type="ECO:0000313" key="1">
    <source>
        <dbReference type="EMBL" id="OJZ79514.1"/>
    </source>
</evidence>
<dbReference type="OrthoDB" id="194358at2759"/>